<dbReference type="GO" id="GO:0005794">
    <property type="term" value="C:Golgi apparatus"/>
    <property type="evidence" value="ECO:0007669"/>
    <property type="project" value="TreeGrafter"/>
</dbReference>
<evidence type="ECO:0000256" key="1">
    <source>
        <dbReference type="ARBA" id="ARBA00004141"/>
    </source>
</evidence>
<feature type="compositionally biased region" description="Low complexity" evidence="8">
    <location>
        <begin position="276"/>
        <end position="285"/>
    </location>
</feature>
<feature type="compositionally biased region" description="Basic and acidic residues" evidence="8">
    <location>
        <begin position="323"/>
        <end position="333"/>
    </location>
</feature>
<dbReference type="AlphaFoldDB" id="A0AB34IWI3"/>
<comment type="subcellular location">
    <subcellularLocation>
        <location evidence="1">Membrane</location>
        <topology evidence="1">Multi-pass membrane protein</topology>
    </subcellularLocation>
</comment>
<keyword evidence="4 7" id="KW-1133">Transmembrane helix</keyword>
<dbReference type="GO" id="GO:0016020">
    <property type="term" value="C:membrane"/>
    <property type="evidence" value="ECO:0007669"/>
    <property type="project" value="UniProtKB-SubCell"/>
</dbReference>
<feature type="transmembrane region" description="Helical" evidence="7">
    <location>
        <begin position="62"/>
        <end position="82"/>
    </location>
</feature>
<dbReference type="PANTHER" id="PTHR22883:SF203">
    <property type="entry name" value="PALMITOYLTRANSFERASE"/>
    <property type="match status" value="1"/>
</dbReference>
<comment type="similarity">
    <text evidence="7">Belongs to the DHHC palmitoyltransferase family.</text>
</comment>
<feature type="transmembrane region" description="Helical" evidence="7">
    <location>
        <begin position="34"/>
        <end position="55"/>
    </location>
</feature>
<evidence type="ECO:0000313" key="10">
    <source>
        <dbReference type="EMBL" id="KAL1508330.1"/>
    </source>
</evidence>
<accession>A0AB34IWI3</accession>
<keyword evidence="11" id="KW-1185">Reference proteome</keyword>
<protein>
    <recommendedName>
        <fullName evidence="7">Palmitoyltransferase</fullName>
        <ecNumber evidence="7">2.3.1.225</ecNumber>
    </recommendedName>
</protein>
<dbReference type="GO" id="GO:0006612">
    <property type="term" value="P:protein targeting to membrane"/>
    <property type="evidence" value="ECO:0007669"/>
    <property type="project" value="TreeGrafter"/>
</dbReference>
<keyword evidence="6 7" id="KW-0012">Acyltransferase</keyword>
<dbReference type="PANTHER" id="PTHR22883">
    <property type="entry name" value="ZINC FINGER DHHC DOMAIN CONTAINING PROTEIN"/>
    <property type="match status" value="1"/>
</dbReference>
<evidence type="ECO:0000256" key="2">
    <source>
        <dbReference type="ARBA" id="ARBA00022679"/>
    </source>
</evidence>
<evidence type="ECO:0000256" key="7">
    <source>
        <dbReference type="RuleBase" id="RU079119"/>
    </source>
</evidence>
<dbReference type="PROSITE" id="PS50216">
    <property type="entry name" value="DHHC"/>
    <property type="match status" value="1"/>
</dbReference>
<dbReference type="GO" id="GO:0005783">
    <property type="term" value="C:endoplasmic reticulum"/>
    <property type="evidence" value="ECO:0007669"/>
    <property type="project" value="TreeGrafter"/>
</dbReference>
<organism evidence="10 11">
    <name type="scientific">Prymnesium parvum</name>
    <name type="common">Toxic golden alga</name>
    <dbReference type="NCBI Taxonomy" id="97485"/>
    <lineage>
        <taxon>Eukaryota</taxon>
        <taxon>Haptista</taxon>
        <taxon>Haptophyta</taxon>
        <taxon>Prymnesiophyceae</taxon>
        <taxon>Prymnesiales</taxon>
        <taxon>Prymnesiaceae</taxon>
        <taxon>Prymnesium</taxon>
    </lineage>
</organism>
<proteinExistence type="inferred from homology"/>
<dbReference type="InterPro" id="IPR001594">
    <property type="entry name" value="Palmitoyltrfase_DHHC"/>
</dbReference>
<keyword evidence="5 7" id="KW-0472">Membrane</keyword>
<evidence type="ECO:0000256" key="6">
    <source>
        <dbReference type="ARBA" id="ARBA00023315"/>
    </source>
</evidence>
<dbReference type="Pfam" id="PF01529">
    <property type="entry name" value="DHHC"/>
    <property type="match status" value="1"/>
</dbReference>
<evidence type="ECO:0000256" key="8">
    <source>
        <dbReference type="SAM" id="MobiDB-lite"/>
    </source>
</evidence>
<sequence length="357" mass="39787">MREPCSLTITEECLTCSHTSRGTWRRVHGIDLPWSIQCYGSNAVATLLIIGFYSLLSPCIHVSFSAIVTALHAAGISVYAWLLTCEVADPHCLEKRMEPTPSSKWCHHCYCYVSGEARTKHCHSCSKCVDGFDHHCDFLQTCVGRRNYRAFITLVALLFTWAATLIVLDCLVLLLPTMDHCHSRESPWRVVLLGLHCLIALACICGVGLLLFLHLYFIATSQTTYEWLISRHARMAQRMDRSLTPNSRRMAGLSRRARRRFSKWIERARQRVSSARALVASSPRRGMTSSTSRTNILPEAGGEAGPPSLSGYRPNEALPDDYTSERAEAKEQEGVELPSSYSAGVSRTVCSMNISAA</sequence>
<feature type="domain" description="Palmitoyltransferase DHHC" evidence="9">
    <location>
        <begin position="102"/>
        <end position="228"/>
    </location>
</feature>
<dbReference type="EC" id="2.3.1.225" evidence="7"/>
<dbReference type="InterPro" id="IPR039859">
    <property type="entry name" value="PFA4/ZDH16/20/ERF2-like"/>
</dbReference>
<feature type="region of interest" description="Disordered" evidence="8">
    <location>
        <begin position="276"/>
        <end position="342"/>
    </location>
</feature>
<evidence type="ECO:0000259" key="9">
    <source>
        <dbReference type="Pfam" id="PF01529"/>
    </source>
</evidence>
<feature type="transmembrane region" description="Helical" evidence="7">
    <location>
        <begin position="190"/>
        <end position="217"/>
    </location>
</feature>
<dbReference type="GO" id="GO:0019706">
    <property type="term" value="F:protein-cysteine S-palmitoyltransferase activity"/>
    <property type="evidence" value="ECO:0007669"/>
    <property type="project" value="UniProtKB-EC"/>
</dbReference>
<feature type="transmembrane region" description="Helical" evidence="7">
    <location>
        <begin position="150"/>
        <end position="178"/>
    </location>
</feature>
<reference evidence="10 11" key="1">
    <citation type="journal article" date="2024" name="Science">
        <title>Giant polyketide synthase enzymes in the biosynthesis of giant marine polyether toxins.</title>
        <authorList>
            <person name="Fallon T.R."/>
            <person name="Shende V.V."/>
            <person name="Wierzbicki I.H."/>
            <person name="Pendleton A.L."/>
            <person name="Watervoot N.F."/>
            <person name="Auber R.P."/>
            <person name="Gonzalez D.J."/>
            <person name="Wisecaver J.H."/>
            <person name="Moore B.S."/>
        </authorList>
    </citation>
    <scope>NUCLEOTIDE SEQUENCE [LARGE SCALE GENOMIC DNA]</scope>
    <source>
        <strain evidence="10 11">12B1</strain>
    </source>
</reference>
<dbReference type="EMBL" id="JBGBPQ010000016">
    <property type="protein sequence ID" value="KAL1508330.1"/>
    <property type="molecule type" value="Genomic_DNA"/>
</dbReference>
<keyword evidence="3 7" id="KW-0812">Transmembrane</keyword>
<gene>
    <name evidence="10" type="ORF">AB1Y20_004440</name>
</gene>
<keyword evidence="2 7" id="KW-0808">Transferase</keyword>
<comment type="catalytic activity">
    <reaction evidence="7">
        <text>L-cysteinyl-[protein] + hexadecanoyl-CoA = S-hexadecanoyl-L-cysteinyl-[protein] + CoA</text>
        <dbReference type="Rhea" id="RHEA:36683"/>
        <dbReference type="Rhea" id="RHEA-COMP:10131"/>
        <dbReference type="Rhea" id="RHEA-COMP:11032"/>
        <dbReference type="ChEBI" id="CHEBI:29950"/>
        <dbReference type="ChEBI" id="CHEBI:57287"/>
        <dbReference type="ChEBI" id="CHEBI:57379"/>
        <dbReference type="ChEBI" id="CHEBI:74151"/>
        <dbReference type="EC" id="2.3.1.225"/>
    </reaction>
</comment>
<comment type="domain">
    <text evidence="7">The DHHC domain is required for palmitoyltransferase activity.</text>
</comment>
<evidence type="ECO:0000256" key="5">
    <source>
        <dbReference type="ARBA" id="ARBA00023136"/>
    </source>
</evidence>
<evidence type="ECO:0000313" key="11">
    <source>
        <dbReference type="Proteomes" id="UP001515480"/>
    </source>
</evidence>
<evidence type="ECO:0000256" key="3">
    <source>
        <dbReference type="ARBA" id="ARBA00022692"/>
    </source>
</evidence>
<name>A0AB34IWI3_PRYPA</name>
<evidence type="ECO:0000256" key="4">
    <source>
        <dbReference type="ARBA" id="ARBA00022989"/>
    </source>
</evidence>
<dbReference type="Proteomes" id="UP001515480">
    <property type="component" value="Unassembled WGS sequence"/>
</dbReference>
<comment type="caution">
    <text evidence="10">The sequence shown here is derived from an EMBL/GenBank/DDBJ whole genome shotgun (WGS) entry which is preliminary data.</text>
</comment>